<dbReference type="AlphaFoldDB" id="A0A518IHJ8"/>
<protein>
    <submittedName>
        <fullName evidence="1">Uncharacterized protein</fullName>
    </submittedName>
</protein>
<evidence type="ECO:0000313" key="2">
    <source>
        <dbReference type="Proteomes" id="UP000318313"/>
    </source>
</evidence>
<dbReference type="KEGG" id="gfm:Enr17x_46290"/>
<dbReference type="Proteomes" id="UP000318313">
    <property type="component" value="Chromosome"/>
</dbReference>
<accession>A0A518IHJ8</accession>
<name>A0A518IHJ8_9PLAN</name>
<dbReference type="EMBL" id="CP037452">
    <property type="protein sequence ID" value="QDV52566.1"/>
    <property type="molecule type" value="Genomic_DNA"/>
</dbReference>
<organism evidence="1 2">
    <name type="scientific">Gimesia fumaroli</name>
    <dbReference type="NCBI Taxonomy" id="2527976"/>
    <lineage>
        <taxon>Bacteria</taxon>
        <taxon>Pseudomonadati</taxon>
        <taxon>Planctomycetota</taxon>
        <taxon>Planctomycetia</taxon>
        <taxon>Planctomycetales</taxon>
        <taxon>Planctomycetaceae</taxon>
        <taxon>Gimesia</taxon>
    </lineage>
</organism>
<gene>
    <name evidence="1" type="ORF">Enr17x_46290</name>
</gene>
<proteinExistence type="predicted"/>
<evidence type="ECO:0000313" key="1">
    <source>
        <dbReference type="EMBL" id="QDV52566.1"/>
    </source>
</evidence>
<sequence length="49" mass="5775">MTSLKLKFCIMLQKYLSLQVLVKPKTKPYLCYLLNQKRQRNPEDVATTS</sequence>
<keyword evidence="2" id="KW-1185">Reference proteome</keyword>
<reference evidence="1 2" key="1">
    <citation type="submission" date="2019-03" db="EMBL/GenBank/DDBJ databases">
        <title>Deep-cultivation of Planctomycetes and their phenomic and genomic characterization uncovers novel biology.</title>
        <authorList>
            <person name="Wiegand S."/>
            <person name="Jogler M."/>
            <person name="Boedeker C."/>
            <person name="Pinto D."/>
            <person name="Vollmers J."/>
            <person name="Rivas-Marin E."/>
            <person name="Kohn T."/>
            <person name="Peeters S.H."/>
            <person name="Heuer A."/>
            <person name="Rast P."/>
            <person name="Oberbeckmann S."/>
            <person name="Bunk B."/>
            <person name="Jeske O."/>
            <person name="Meyerdierks A."/>
            <person name="Storesund J.E."/>
            <person name="Kallscheuer N."/>
            <person name="Luecker S."/>
            <person name="Lage O.M."/>
            <person name="Pohl T."/>
            <person name="Merkel B.J."/>
            <person name="Hornburger P."/>
            <person name="Mueller R.-W."/>
            <person name="Bruemmer F."/>
            <person name="Labrenz M."/>
            <person name="Spormann A.M."/>
            <person name="Op den Camp H."/>
            <person name="Overmann J."/>
            <person name="Amann R."/>
            <person name="Jetten M.S.M."/>
            <person name="Mascher T."/>
            <person name="Medema M.H."/>
            <person name="Devos D.P."/>
            <person name="Kaster A.-K."/>
            <person name="Ovreas L."/>
            <person name="Rohde M."/>
            <person name="Galperin M.Y."/>
            <person name="Jogler C."/>
        </authorList>
    </citation>
    <scope>NUCLEOTIDE SEQUENCE [LARGE SCALE GENOMIC DNA]</scope>
    <source>
        <strain evidence="1 2">Enr17</strain>
    </source>
</reference>